<dbReference type="PANTHER" id="PTHR15954:SF4">
    <property type="entry name" value="VACUOLAR PROTEIN SORTING-ASSOCIATED PROTEIN 51 HOMOLOG"/>
    <property type="match status" value="1"/>
</dbReference>
<dbReference type="GO" id="GO:0000938">
    <property type="term" value="C:GARP complex"/>
    <property type="evidence" value="ECO:0007669"/>
    <property type="project" value="UniProtKB-UniRule"/>
</dbReference>
<evidence type="ECO:0000256" key="4">
    <source>
        <dbReference type="SAM" id="MobiDB-lite"/>
    </source>
</evidence>
<keyword evidence="2" id="KW-0653">Protein transport</keyword>
<dbReference type="GO" id="GO:0007041">
    <property type="term" value="P:lysosomal transport"/>
    <property type="evidence" value="ECO:0007669"/>
    <property type="project" value="TreeGrafter"/>
</dbReference>
<evidence type="ECO:0000256" key="3">
    <source>
        <dbReference type="SAM" id="Coils"/>
    </source>
</evidence>
<dbReference type="AlphaFoldDB" id="A0A445BM10"/>
<comment type="caution">
    <text evidence="5">The sequence shown here is derived from an EMBL/GenBank/DDBJ whole genome shotgun (WGS) entry which is preliminary data.</text>
</comment>
<evidence type="ECO:0000256" key="2">
    <source>
        <dbReference type="RuleBase" id="RU368010"/>
    </source>
</evidence>
<evidence type="ECO:0000313" key="5">
    <source>
        <dbReference type="EMBL" id="RYR39704.1"/>
    </source>
</evidence>
<keyword evidence="6" id="KW-1185">Reference proteome</keyword>
<dbReference type="EMBL" id="SDMP01000009">
    <property type="protein sequence ID" value="RYR39704.1"/>
    <property type="molecule type" value="Genomic_DNA"/>
</dbReference>
<comment type="function">
    <text evidence="2">Acts as component of the GARP complex that is involved in retrograde transport from early and late endosomes to the trans-Golgi network (TGN).</text>
</comment>
<dbReference type="Pfam" id="PF08700">
    <property type="entry name" value="VPS51_Exo84_N"/>
    <property type="match status" value="1"/>
</dbReference>
<dbReference type="PANTHER" id="PTHR15954">
    <property type="entry name" value="VACUOLAR PROTEIN SORTING-ASSOCIATED PROTEIN 51 HOMOLOG"/>
    <property type="match status" value="1"/>
</dbReference>
<dbReference type="STRING" id="3818.A0A445BM10"/>
<dbReference type="GO" id="GO:0007030">
    <property type="term" value="P:Golgi organization"/>
    <property type="evidence" value="ECO:0007669"/>
    <property type="project" value="UniProtKB-UniRule"/>
</dbReference>
<organism evidence="5 6">
    <name type="scientific">Arachis hypogaea</name>
    <name type="common">Peanut</name>
    <dbReference type="NCBI Taxonomy" id="3818"/>
    <lineage>
        <taxon>Eukaryota</taxon>
        <taxon>Viridiplantae</taxon>
        <taxon>Streptophyta</taxon>
        <taxon>Embryophyta</taxon>
        <taxon>Tracheophyta</taxon>
        <taxon>Spermatophyta</taxon>
        <taxon>Magnoliopsida</taxon>
        <taxon>eudicotyledons</taxon>
        <taxon>Gunneridae</taxon>
        <taxon>Pentapetalae</taxon>
        <taxon>rosids</taxon>
        <taxon>fabids</taxon>
        <taxon>Fabales</taxon>
        <taxon>Fabaceae</taxon>
        <taxon>Papilionoideae</taxon>
        <taxon>50 kb inversion clade</taxon>
        <taxon>dalbergioids sensu lato</taxon>
        <taxon>Dalbergieae</taxon>
        <taxon>Pterocarpus clade</taxon>
        <taxon>Arachis</taxon>
    </lineage>
</organism>
<accession>A0A445BM10</accession>
<gene>
    <name evidence="5" type="ORF">Ahy_A09g045282</name>
</gene>
<feature type="region of interest" description="Disordered" evidence="4">
    <location>
        <begin position="663"/>
        <end position="701"/>
    </location>
</feature>
<keyword evidence="2" id="KW-0813">Transport</keyword>
<dbReference type="GO" id="GO:0005829">
    <property type="term" value="C:cytosol"/>
    <property type="evidence" value="ECO:0007669"/>
    <property type="project" value="GOC"/>
</dbReference>
<comment type="subunit">
    <text evidence="2">Component of the Golgi-associated retrograde protein (GARP) complex.</text>
</comment>
<dbReference type="GO" id="GO:0016020">
    <property type="term" value="C:membrane"/>
    <property type="evidence" value="ECO:0007669"/>
    <property type="project" value="TreeGrafter"/>
</dbReference>
<dbReference type="GO" id="GO:0032456">
    <property type="term" value="P:endocytic recycling"/>
    <property type="evidence" value="ECO:0007669"/>
    <property type="project" value="TreeGrafter"/>
</dbReference>
<dbReference type="GO" id="GO:0048193">
    <property type="term" value="P:Golgi vesicle transport"/>
    <property type="evidence" value="ECO:0007669"/>
    <property type="project" value="TreeGrafter"/>
</dbReference>
<proteinExistence type="inferred from homology"/>
<evidence type="ECO:0000313" key="6">
    <source>
        <dbReference type="Proteomes" id="UP000289738"/>
    </source>
</evidence>
<keyword evidence="2" id="KW-0333">Golgi apparatus</keyword>
<feature type="compositionally biased region" description="Polar residues" evidence="4">
    <location>
        <begin position="678"/>
        <end position="688"/>
    </location>
</feature>
<keyword evidence="3" id="KW-0175">Coiled coil</keyword>
<dbReference type="GO" id="GO:0042147">
    <property type="term" value="P:retrograde transport, endosome to Golgi"/>
    <property type="evidence" value="ECO:0007669"/>
    <property type="project" value="UniProtKB-UniRule"/>
</dbReference>
<dbReference type="GO" id="GO:1990745">
    <property type="term" value="C:EARP complex"/>
    <property type="evidence" value="ECO:0007669"/>
    <property type="project" value="TreeGrafter"/>
</dbReference>
<feature type="coiled-coil region" evidence="3">
    <location>
        <begin position="104"/>
        <end position="131"/>
    </location>
</feature>
<dbReference type="InterPro" id="IPR014812">
    <property type="entry name" value="Vps51"/>
</dbReference>
<dbReference type="GO" id="GO:0006869">
    <property type="term" value="P:lipid transport"/>
    <property type="evidence" value="ECO:0007669"/>
    <property type="project" value="UniProtKB-UniRule"/>
</dbReference>
<sequence>MMVADEVPLDDKAKRMRDLLSSFYSPESAMSTGTDSAKHASPDDINSNSFDPDHYMNLMVHKSNLEGLLQRHVEMAAEIKNLDTDLQMLVYENYNKFISATDTIKRMKSNISGMETNMEQLLEKIMSVQSRSDSVNTSLFDKREHIEKLHRTCNLLRKVQFIYDLPDRLNKCIKSEAYADAVRFYTGAMPILMAYGDSSFRDCKLASEEAMATIVKNLQGKLFSDSESIQKRAEAAVLLKQLEYPVDNLKAKLLEKLDQSLKDIQLKPEEIKDVSVDLTPSDSAHEASINEFVEAVRAFRVIFPDSEEQLVTLAKDLVTKNFAIAEEYVQTRVCAADLLGFLRKSCYYSRNWPDCGFFDWIIIGVIWNDVLLLDEVLQEAALSNHSLEAAKAVVMSYIRSAFSHLLQDISDSLLKVLKKDETGEYSLEVALDASTKAVLQGGMNILQEFRKLLDHNSGILVRLRELTIDFVQEGIQDFFRQLEDHFLRFSGRNNSSALDHGLVEGAQGDKAFAGLVLVLAQLSAFIEQTVIPKITEARIIIEIATSFTGGSVRGYEYGPAFVPGEICRKFRSAGEKFLHLYVNVRTQRISFLLKKRFSTPNWVKVSMLSGLVSKIGMVGINLSFEENVSDVLFSLPQHKEPREVHMFVDLFLQELEAIGTEVKQTLPQGKRKHRRTDSNGSTASSRSNPLREEKLNRSNTQKARSQLLETHLAKLFKQKVEIFTKVEYTQESVVTTIVKLSLKSLQEFVRLQTFNRSGFQQVQLDIQFLRIPLREIVEDEAAIDFLLDEVIVATAERCLDPIPLEPPILDKLIQAKLAKSKEQNAIPS</sequence>
<comment type="similarity">
    <text evidence="1 2">Belongs to the VPS51 family.</text>
</comment>
<keyword evidence="2" id="KW-0445">Lipid transport</keyword>
<dbReference type="GO" id="GO:0015031">
    <property type="term" value="P:protein transport"/>
    <property type="evidence" value="ECO:0007669"/>
    <property type="project" value="UniProtKB-UniRule"/>
</dbReference>
<reference evidence="5 6" key="1">
    <citation type="submission" date="2019-01" db="EMBL/GenBank/DDBJ databases">
        <title>Sequencing of cultivated peanut Arachis hypogaea provides insights into genome evolution and oil improvement.</title>
        <authorList>
            <person name="Chen X."/>
        </authorList>
    </citation>
    <scope>NUCLEOTIDE SEQUENCE [LARGE SCALE GENOMIC DNA]</scope>
    <source>
        <strain evidence="6">cv. Fuhuasheng</strain>
        <tissue evidence="5">Leaves</tissue>
    </source>
</reference>
<protein>
    <recommendedName>
        <fullName evidence="2">Vacuolar protein sorting-associated protein 51 homolog</fullName>
    </recommendedName>
</protein>
<evidence type="ECO:0000256" key="1">
    <source>
        <dbReference type="ARBA" id="ARBA00006080"/>
    </source>
</evidence>
<comment type="subcellular location">
    <subcellularLocation>
        <location evidence="2">Golgi apparatus</location>
        <location evidence="2">trans-Golgi network</location>
    </subcellularLocation>
</comment>
<name>A0A445BM10_ARAHY</name>
<dbReference type="Proteomes" id="UP000289738">
    <property type="component" value="Chromosome A09"/>
</dbReference>